<protein>
    <submittedName>
        <fullName evidence="3">Uncharacterized protein</fullName>
    </submittedName>
</protein>
<evidence type="ECO:0000313" key="3">
    <source>
        <dbReference type="EMBL" id="SLM49298.1"/>
    </source>
</evidence>
<keyword evidence="2" id="KW-0812">Transmembrane</keyword>
<accession>A0A1W1I8C8</accession>
<keyword evidence="2" id="KW-1133">Transmembrane helix</keyword>
<evidence type="ECO:0000313" key="4">
    <source>
        <dbReference type="Proteomes" id="UP000192042"/>
    </source>
</evidence>
<dbReference type="KEGG" id="nja:NSJP_3131"/>
<feature type="transmembrane region" description="Helical" evidence="2">
    <location>
        <begin position="32"/>
        <end position="51"/>
    </location>
</feature>
<reference evidence="3 4" key="1">
    <citation type="submission" date="2017-03" db="EMBL/GenBank/DDBJ databases">
        <authorList>
            <person name="Afonso C.L."/>
            <person name="Miller P.J."/>
            <person name="Scott M.A."/>
            <person name="Spackman E."/>
            <person name="Goraichik I."/>
            <person name="Dimitrov K.M."/>
            <person name="Suarez D.L."/>
            <person name="Swayne D.E."/>
        </authorList>
    </citation>
    <scope>NUCLEOTIDE SEQUENCE [LARGE SCALE GENOMIC DNA]</scope>
    <source>
        <strain evidence="3">Genome sequencing of Nitrospira japonica strain NJ11</strain>
    </source>
</reference>
<gene>
    <name evidence="3" type="ORF">NSJP_3131</name>
</gene>
<dbReference type="EMBL" id="LT828648">
    <property type="protein sequence ID" value="SLM49298.1"/>
    <property type="molecule type" value="Genomic_DNA"/>
</dbReference>
<evidence type="ECO:0000256" key="2">
    <source>
        <dbReference type="SAM" id="Phobius"/>
    </source>
</evidence>
<feature type="region of interest" description="Disordered" evidence="1">
    <location>
        <begin position="1"/>
        <end position="20"/>
    </location>
</feature>
<sequence length="151" mass="17147">MAQETFLTENMSSSSSHDSEPVSFIRQRPVRIAIYAGLTLFALLMVVWPLIVQIRDPSFQNHIAEHRVMVGMSKEQVLQSWGGPQTINTTFTKDGIRQEEWIFEDWESTAVVKHRYLYFEEGTLIGGWFQGSGERLPAQGPSNPHIPKPSS</sequence>
<dbReference type="RefSeq" id="WP_080887549.1">
    <property type="nucleotide sequence ID" value="NZ_LT828648.1"/>
</dbReference>
<name>A0A1W1I8C8_9BACT</name>
<evidence type="ECO:0000256" key="1">
    <source>
        <dbReference type="SAM" id="MobiDB-lite"/>
    </source>
</evidence>
<dbReference type="Proteomes" id="UP000192042">
    <property type="component" value="Chromosome I"/>
</dbReference>
<proteinExistence type="predicted"/>
<keyword evidence="2" id="KW-0472">Membrane</keyword>
<feature type="compositionally biased region" description="Polar residues" evidence="1">
    <location>
        <begin position="1"/>
        <end position="11"/>
    </location>
</feature>
<dbReference type="AlphaFoldDB" id="A0A1W1I8C8"/>
<organism evidence="3 4">
    <name type="scientific">Nitrospira japonica</name>
    <dbReference type="NCBI Taxonomy" id="1325564"/>
    <lineage>
        <taxon>Bacteria</taxon>
        <taxon>Pseudomonadati</taxon>
        <taxon>Nitrospirota</taxon>
        <taxon>Nitrospiria</taxon>
        <taxon>Nitrospirales</taxon>
        <taxon>Nitrospiraceae</taxon>
        <taxon>Nitrospira</taxon>
    </lineage>
</organism>
<dbReference type="OrthoDB" id="9794377at2"/>
<keyword evidence="4" id="KW-1185">Reference proteome</keyword>